<gene>
    <name evidence="1" type="ORF">Tci_875902</name>
</gene>
<protein>
    <submittedName>
        <fullName evidence="1">Uncharacterized protein</fullName>
    </submittedName>
</protein>
<proteinExistence type="predicted"/>
<dbReference type="EMBL" id="BKCJ011208206">
    <property type="protein sequence ID" value="GFD03933.1"/>
    <property type="molecule type" value="Genomic_DNA"/>
</dbReference>
<evidence type="ECO:0000313" key="1">
    <source>
        <dbReference type="EMBL" id="GFD03933.1"/>
    </source>
</evidence>
<name>A0A699T3B6_TANCI</name>
<feature type="non-terminal residue" evidence="1">
    <location>
        <position position="1"/>
    </location>
</feature>
<sequence>APRSSVSSIAKRPIAQPIELGLAASQRLAAALLLHESFCHEFVEYRDGSRRADVEAGADISVRFSPFYIQMLNNLKLLDMLTPLNIIKPGK</sequence>
<accession>A0A699T3B6</accession>
<comment type="caution">
    <text evidence="1">The sequence shown here is derived from an EMBL/GenBank/DDBJ whole genome shotgun (WGS) entry which is preliminary data.</text>
</comment>
<organism evidence="1">
    <name type="scientific">Tanacetum cinerariifolium</name>
    <name type="common">Dalmatian daisy</name>
    <name type="synonym">Chrysanthemum cinerariifolium</name>
    <dbReference type="NCBI Taxonomy" id="118510"/>
    <lineage>
        <taxon>Eukaryota</taxon>
        <taxon>Viridiplantae</taxon>
        <taxon>Streptophyta</taxon>
        <taxon>Embryophyta</taxon>
        <taxon>Tracheophyta</taxon>
        <taxon>Spermatophyta</taxon>
        <taxon>Magnoliopsida</taxon>
        <taxon>eudicotyledons</taxon>
        <taxon>Gunneridae</taxon>
        <taxon>Pentapetalae</taxon>
        <taxon>asterids</taxon>
        <taxon>campanulids</taxon>
        <taxon>Asterales</taxon>
        <taxon>Asteraceae</taxon>
        <taxon>Asteroideae</taxon>
        <taxon>Anthemideae</taxon>
        <taxon>Anthemidinae</taxon>
        <taxon>Tanacetum</taxon>
    </lineage>
</organism>
<feature type="non-terminal residue" evidence="1">
    <location>
        <position position="91"/>
    </location>
</feature>
<dbReference type="AlphaFoldDB" id="A0A699T3B6"/>
<reference evidence="1" key="1">
    <citation type="journal article" date="2019" name="Sci. Rep.">
        <title>Draft genome of Tanacetum cinerariifolium, the natural source of mosquito coil.</title>
        <authorList>
            <person name="Yamashiro T."/>
            <person name="Shiraishi A."/>
            <person name="Satake H."/>
            <person name="Nakayama K."/>
        </authorList>
    </citation>
    <scope>NUCLEOTIDE SEQUENCE</scope>
</reference>